<sequence>GSFSRALNMEFEEFDEAGPSMTVKDDFQQFEADDKSTIMEGPTDANIILEKLSSLSSQDQCIVLALQWLVVMNEFTCADGQANESIYFLDAIAYVLEFSKSPNLETTDIAVMLMFVESLFKCSYNYENIQDGFEVVSCVCKKHGSQPQVAAYVVKIITDLINVHGSILSENIKRNVVRLAEAFANKQQQGIYGQDVIEAIFYLNSELSKVDPKREWSKYITRENDRCGEVFDLLCSPSHELRILAVSLIHVLLVNVDGSMIDSQRQDQVFTDVYQTALEALTVQGTVSQDFKSDEGVNRVSSFLLTLGVIALNSSYLEAKALFALCLAVPENGVDPVLVSRLLKRVSLSRGWSLKQLLQCHLPYLATQWIQHKHDIANFPACLIECNDPEIFLNEHKNILLPILFEFDQNNSIDNLARICGKDVNELYIQNFPALMAHILPYVAAEHDDSQVNQLPKSKMQAAKKHYKWLERSLGNEVFSRLVDQHVGDIMLSLLKIVHDNDPIVQNEVIVLPNPPYFSPAVIQNTLEFLGRIFGEDCPLVAVLAKRRSELHKVFQGVVEYLANNCTLHTARLALSSAAALVHSLLPHLEDKLKDVSTCIIRYLVHLLTSYTSSLQKLAPYLADQCNELLYKVCCCALEHCPQQLASTIPTLFARLLALTKITSSVKESTLSVIHIIFFCNNVQVQQVVSSLPPLPDNEEFQTLNHLREVHGNLVASHRGSLTLHDEVECFLSLEETQVHSVVHLLKMLQNHGAQIADLYRSEGVDKESVGHQLTYRLVTLASGTNEQVALEASRCLGELGPISLGSPVFYIHHQNLSHLGLNAALECGFASKIIIMLNRFLMSEDINVVLAAGSTLQKVLSTKEGYDSFRDVGRAVQEELILLFPRSKPKSNLAHYSELDAVGYELLIGNYEVWCSGDNYEDWVTHLACQLIEAGCGSEIISQVLPVCKVKPEFSAFMLPFIIHSALRTDSINRREVLSRQFAAFFEDHVRTVKAASGSRTNSKNMCINKAGLQVLLSVIDYLRAQTPDKSFSHRSTVTPWERNLWLEVNYLQVAEAAHYCGAHFSALLFLHLHCEALQCEVNNKQMKKSVAVSGQASLLMQISHLPQAATLGKLMLQVYSCLGDSDGVEGCVGASRLSDSSARALRSQHRGRWLDALAIHDSANCILGIVEGLREVGLFNTVHKLLSKTSLKTSQDVSEAQWESAWRLSQWECDVEKFTVEEWPSELKPNFHHQLFCVLQSLHHQDLWSLKRQTNHARRGVLRHLRLSRAESSSSIYPILSQLQILSEVEAAAASLSDITCAQKFSTNVQNLKDLWTSTRTLTNVEHKYKECILAARICALQTLAAVHEDDQVTRILHTVLLTKSVLSRESKMGSCWGSESALLCAARLKLPQHLGWLTCLEQAQVAKHQANIQHASDILNSLIEELQAVSLGDEEKKVVCQALNQYGCVLMDSRAKSPHSIIQDCFNKAVTILNDTNDADANRIREESFYQLATYTDKLYREVHQHLESDNIQTKRENIKRSREECSRVKTLIQRQKIRGVEAVEGRELIRKHTILERNINLDNQMIMDLEKQKEEYLYIALENYFKCFMVSSKHEMVVYRIVSLWLENVASETVNQLVLAYCDKIRSYHFVPLLYQLVARLSCHRDQHLSFSQVLVHLLERVCLEHPHHSLPVIIALTHAHADDDILKTSSKKQRCEVIEEDRVKAAKILVNSLKKTVIANHVAEFEKVSLAYLTLANWFDNSKHSAGDKVTIPSSQPLLTVRNLKYTAALTRPLRLQPSACYDPPLIVGWDTSCSFVGGINAPKRLTLKTSDGLKQFELLKGNDDIRQDAVMEQVFKIVNELLSKNGETRERGLSMRTYQVVPLSQRSGLIQWCNNTQAFGEYLIGGNKKGGAHKLYYPQDYTASTCREKMATVKSSSIQERYDTFQDILEHFHPVFRHFFMENYPSPHEWYKRRLAYTKSVATNSMVGYILGLGDRHVENILLDKSTAELIHIDLGIAFELGKILPTPETVPFRMTQDIIDGLGVMGVEGPLRQCCEATLGVLRSSGEVLVTLVEVLRHDPLHQWTLSPQQVAHLQATGDDEDQALNCVTSVSMADRVVLRVQQKLAGVEDGYSRTVAEQVNGLIQQATDHSNLSKLFPGWQPYL</sequence>
<reference evidence="14 15" key="1">
    <citation type="journal article" date="2024" name="BMC Genomics">
        <title>Genome assembly of redclaw crayfish (Cherax quadricarinatus) provides insights into its immune adaptation and hypoxia tolerance.</title>
        <authorList>
            <person name="Liu Z."/>
            <person name="Zheng J."/>
            <person name="Li H."/>
            <person name="Fang K."/>
            <person name="Wang S."/>
            <person name="He J."/>
            <person name="Zhou D."/>
            <person name="Weng S."/>
            <person name="Chi M."/>
            <person name="Gu Z."/>
            <person name="He J."/>
            <person name="Li F."/>
            <person name="Wang M."/>
        </authorList>
    </citation>
    <scope>NUCLEOTIDE SEQUENCE [LARGE SCALE GENOMIC DNA]</scope>
    <source>
        <strain evidence="14">ZL_2023a</strain>
    </source>
</reference>
<dbReference type="GO" id="GO:0004674">
    <property type="term" value="F:protein serine/threonine kinase activity"/>
    <property type="evidence" value="ECO:0007669"/>
    <property type="project" value="UniProtKB-KW"/>
</dbReference>
<evidence type="ECO:0000256" key="9">
    <source>
        <dbReference type="ARBA" id="ARBA00023242"/>
    </source>
</evidence>
<dbReference type="SUPFAM" id="SSF48371">
    <property type="entry name" value="ARM repeat"/>
    <property type="match status" value="1"/>
</dbReference>
<proteinExistence type="predicted"/>
<dbReference type="PROSITE" id="PS51190">
    <property type="entry name" value="FATC"/>
    <property type="match status" value="1"/>
</dbReference>
<dbReference type="InterPro" id="IPR000403">
    <property type="entry name" value="PI3/4_kinase_cat_dom"/>
</dbReference>
<dbReference type="Pfam" id="PF02259">
    <property type="entry name" value="FAT"/>
    <property type="match status" value="1"/>
</dbReference>
<keyword evidence="9" id="KW-0539">Nucleus</keyword>
<dbReference type="CDD" id="cd05171">
    <property type="entry name" value="PIKKc_ATM"/>
    <property type="match status" value="1"/>
</dbReference>
<dbReference type="GO" id="GO:0006281">
    <property type="term" value="P:DNA repair"/>
    <property type="evidence" value="ECO:0007669"/>
    <property type="project" value="InterPro"/>
</dbReference>
<keyword evidence="6" id="KW-0227">DNA damage</keyword>
<evidence type="ECO:0000256" key="3">
    <source>
        <dbReference type="ARBA" id="ARBA00022527"/>
    </source>
</evidence>
<dbReference type="InterPro" id="IPR016024">
    <property type="entry name" value="ARM-type_fold"/>
</dbReference>
<dbReference type="Proteomes" id="UP001445076">
    <property type="component" value="Unassembled WGS sequence"/>
</dbReference>
<evidence type="ECO:0000256" key="4">
    <source>
        <dbReference type="ARBA" id="ARBA00022679"/>
    </source>
</evidence>
<dbReference type="Pfam" id="PF02260">
    <property type="entry name" value="FATC"/>
    <property type="match status" value="1"/>
</dbReference>
<gene>
    <name evidence="14" type="ORF">OTU49_015558</name>
</gene>
<feature type="domain" description="FATC" evidence="13">
    <location>
        <begin position="2119"/>
        <end position="2151"/>
    </location>
</feature>
<dbReference type="SUPFAM" id="SSF56112">
    <property type="entry name" value="Protein kinase-like (PK-like)"/>
    <property type="match status" value="1"/>
</dbReference>
<dbReference type="Gene3D" id="3.30.1010.10">
    <property type="entry name" value="Phosphatidylinositol 3-kinase Catalytic Subunit, Chain A, domain 4"/>
    <property type="match status" value="1"/>
</dbReference>
<evidence type="ECO:0000256" key="7">
    <source>
        <dbReference type="ARBA" id="ARBA00022777"/>
    </source>
</evidence>
<dbReference type="EMBL" id="JARKIK010000009">
    <property type="protein sequence ID" value="KAK8749808.1"/>
    <property type="molecule type" value="Genomic_DNA"/>
</dbReference>
<dbReference type="PROSITE" id="PS00915">
    <property type="entry name" value="PI3_4_KINASE_1"/>
    <property type="match status" value="1"/>
</dbReference>
<keyword evidence="4" id="KW-0808">Transferase</keyword>
<dbReference type="EC" id="2.7.11.1" evidence="2"/>
<dbReference type="SMART" id="SM01343">
    <property type="entry name" value="FATC"/>
    <property type="match status" value="1"/>
</dbReference>
<dbReference type="InterPro" id="IPR036940">
    <property type="entry name" value="PI3/4_kinase_cat_sf"/>
</dbReference>
<protein>
    <recommendedName>
        <fullName evidence="2">non-specific serine/threonine protein kinase</fullName>
        <ecNumber evidence="2">2.7.11.1</ecNumber>
    </recommendedName>
</protein>
<dbReference type="PANTHER" id="PTHR37079:SF4">
    <property type="entry name" value="SERINE_THREONINE-PROTEIN KINASE ATM"/>
    <property type="match status" value="1"/>
</dbReference>
<dbReference type="InterPro" id="IPR044107">
    <property type="entry name" value="PIKKc_ATM"/>
</dbReference>
<feature type="non-terminal residue" evidence="14">
    <location>
        <position position="1"/>
    </location>
</feature>
<dbReference type="InterPro" id="IPR038980">
    <property type="entry name" value="ATM_plant"/>
</dbReference>
<name>A0AAW0YCU5_CHEQU</name>
<keyword evidence="3" id="KW-0723">Serine/threonine-protein kinase</keyword>
<feature type="domain" description="PI3K/PI4K catalytic" evidence="11">
    <location>
        <begin position="1795"/>
        <end position="2117"/>
    </location>
</feature>
<dbReference type="GO" id="GO:0005524">
    <property type="term" value="F:ATP binding"/>
    <property type="evidence" value="ECO:0007669"/>
    <property type="project" value="UniProtKB-KW"/>
</dbReference>
<evidence type="ECO:0000256" key="6">
    <source>
        <dbReference type="ARBA" id="ARBA00022763"/>
    </source>
</evidence>
<evidence type="ECO:0000259" key="12">
    <source>
        <dbReference type="PROSITE" id="PS51189"/>
    </source>
</evidence>
<evidence type="ECO:0000256" key="5">
    <source>
        <dbReference type="ARBA" id="ARBA00022741"/>
    </source>
</evidence>
<organism evidence="14 15">
    <name type="scientific">Cherax quadricarinatus</name>
    <name type="common">Australian red claw crayfish</name>
    <dbReference type="NCBI Taxonomy" id="27406"/>
    <lineage>
        <taxon>Eukaryota</taxon>
        <taxon>Metazoa</taxon>
        <taxon>Ecdysozoa</taxon>
        <taxon>Arthropoda</taxon>
        <taxon>Crustacea</taxon>
        <taxon>Multicrustacea</taxon>
        <taxon>Malacostraca</taxon>
        <taxon>Eumalacostraca</taxon>
        <taxon>Eucarida</taxon>
        <taxon>Decapoda</taxon>
        <taxon>Pleocyemata</taxon>
        <taxon>Astacidea</taxon>
        <taxon>Parastacoidea</taxon>
        <taxon>Parastacidae</taxon>
        <taxon>Cherax</taxon>
    </lineage>
</organism>
<comment type="subcellular location">
    <subcellularLocation>
        <location evidence="1">Nucleus</location>
    </subcellularLocation>
</comment>
<dbReference type="InterPro" id="IPR003151">
    <property type="entry name" value="PIK-rel_kinase_FAT"/>
</dbReference>
<evidence type="ECO:0000256" key="10">
    <source>
        <dbReference type="ARBA" id="ARBA00047899"/>
    </source>
</evidence>
<keyword evidence="7" id="KW-0418">Kinase</keyword>
<dbReference type="GO" id="GO:0005634">
    <property type="term" value="C:nucleus"/>
    <property type="evidence" value="ECO:0007669"/>
    <property type="project" value="UniProtKB-SubCell"/>
</dbReference>
<dbReference type="InterPro" id="IPR014009">
    <property type="entry name" value="PIK_FAT"/>
</dbReference>
<dbReference type="PROSITE" id="PS51189">
    <property type="entry name" value="FAT"/>
    <property type="match status" value="1"/>
</dbReference>
<dbReference type="Gene3D" id="1.10.1070.11">
    <property type="entry name" value="Phosphatidylinositol 3-/4-kinase, catalytic domain"/>
    <property type="match status" value="1"/>
</dbReference>
<dbReference type="PANTHER" id="PTHR37079">
    <property type="entry name" value="SERINE/THREONINE-PROTEIN KINASE ATM"/>
    <property type="match status" value="1"/>
</dbReference>
<evidence type="ECO:0000256" key="2">
    <source>
        <dbReference type="ARBA" id="ARBA00012513"/>
    </source>
</evidence>
<evidence type="ECO:0000313" key="15">
    <source>
        <dbReference type="Proteomes" id="UP001445076"/>
    </source>
</evidence>
<evidence type="ECO:0000259" key="13">
    <source>
        <dbReference type="PROSITE" id="PS51190"/>
    </source>
</evidence>
<dbReference type="Pfam" id="PF00454">
    <property type="entry name" value="PI3_PI4_kinase"/>
    <property type="match status" value="1"/>
</dbReference>
<dbReference type="InterPro" id="IPR018936">
    <property type="entry name" value="PI3/4_kinase_CS"/>
</dbReference>
<keyword evidence="5" id="KW-0547">Nucleotide-binding</keyword>
<feature type="domain" description="FAT" evidence="12">
    <location>
        <begin position="1054"/>
        <end position="1684"/>
    </location>
</feature>
<evidence type="ECO:0000256" key="1">
    <source>
        <dbReference type="ARBA" id="ARBA00004123"/>
    </source>
</evidence>
<accession>A0AAW0YCU5</accession>
<dbReference type="PROSITE" id="PS00916">
    <property type="entry name" value="PI3_4_KINASE_2"/>
    <property type="match status" value="1"/>
</dbReference>
<keyword evidence="15" id="KW-1185">Reference proteome</keyword>
<evidence type="ECO:0000256" key="8">
    <source>
        <dbReference type="ARBA" id="ARBA00022840"/>
    </source>
</evidence>
<keyword evidence="8" id="KW-0067">ATP-binding</keyword>
<comment type="caution">
    <text evidence="14">The sequence shown here is derived from an EMBL/GenBank/DDBJ whole genome shotgun (WGS) entry which is preliminary data.</text>
</comment>
<evidence type="ECO:0000313" key="14">
    <source>
        <dbReference type="EMBL" id="KAK8749808.1"/>
    </source>
</evidence>
<dbReference type="InterPro" id="IPR011009">
    <property type="entry name" value="Kinase-like_dom_sf"/>
</dbReference>
<evidence type="ECO:0000259" key="11">
    <source>
        <dbReference type="PROSITE" id="PS50290"/>
    </source>
</evidence>
<dbReference type="SMART" id="SM00146">
    <property type="entry name" value="PI3Kc"/>
    <property type="match status" value="1"/>
</dbReference>
<dbReference type="InterPro" id="IPR003152">
    <property type="entry name" value="FATC_dom"/>
</dbReference>
<comment type="catalytic activity">
    <reaction evidence="10">
        <text>L-threonyl-[protein] + ATP = O-phospho-L-threonyl-[protein] + ADP + H(+)</text>
        <dbReference type="Rhea" id="RHEA:46608"/>
        <dbReference type="Rhea" id="RHEA-COMP:11060"/>
        <dbReference type="Rhea" id="RHEA-COMP:11605"/>
        <dbReference type="ChEBI" id="CHEBI:15378"/>
        <dbReference type="ChEBI" id="CHEBI:30013"/>
        <dbReference type="ChEBI" id="CHEBI:30616"/>
        <dbReference type="ChEBI" id="CHEBI:61977"/>
        <dbReference type="ChEBI" id="CHEBI:456216"/>
        <dbReference type="EC" id="2.7.11.1"/>
    </reaction>
</comment>
<dbReference type="PROSITE" id="PS50290">
    <property type="entry name" value="PI3_4_KINASE_3"/>
    <property type="match status" value="1"/>
</dbReference>